<evidence type="ECO:0000313" key="6">
    <source>
        <dbReference type="Proteomes" id="UP000217265"/>
    </source>
</evidence>
<dbReference type="AlphaFoldDB" id="A0A290Q4K3"/>
<protein>
    <submittedName>
        <fullName evidence="5">ATP-binding protein</fullName>
    </submittedName>
</protein>
<dbReference type="EMBL" id="CP023344">
    <property type="protein sequence ID" value="ATC63333.1"/>
    <property type="molecule type" value="Genomic_DNA"/>
</dbReference>
<organism evidence="5 6">
    <name type="scientific">Nibricoccus aquaticus</name>
    <dbReference type="NCBI Taxonomy" id="2576891"/>
    <lineage>
        <taxon>Bacteria</taxon>
        <taxon>Pseudomonadati</taxon>
        <taxon>Verrucomicrobiota</taxon>
        <taxon>Opitutia</taxon>
        <taxon>Opitutales</taxon>
        <taxon>Opitutaceae</taxon>
        <taxon>Nibricoccus</taxon>
    </lineage>
</organism>
<dbReference type="GO" id="GO:0005975">
    <property type="term" value="P:carbohydrate metabolic process"/>
    <property type="evidence" value="ECO:0007669"/>
    <property type="project" value="InterPro"/>
</dbReference>
<feature type="domain" description="Non-reducing end beta-L-arabinofuranosidase-like GH127 catalytic" evidence="2">
    <location>
        <begin position="57"/>
        <end position="472"/>
    </location>
</feature>
<feature type="domain" description="Non-reducing end beta-L-arabinofuranosidase-like GH127 C-terminal" evidence="4">
    <location>
        <begin position="586"/>
        <end position="703"/>
    </location>
</feature>
<accession>A0A290Q4K3</accession>
<dbReference type="InterPro" id="IPR049174">
    <property type="entry name" value="Beta-AFase-like"/>
</dbReference>
<proteinExistence type="predicted"/>
<keyword evidence="6" id="KW-1185">Reference proteome</keyword>
<feature type="chain" id="PRO_5012945371" evidence="1">
    <location>
        <begin position="35"/>
        <end position="705"/>
    </location>
</feature>
<dbReference type="InterPro" id="IPR012878">
    <property type="entry name" value="Beta-AFase-like_GH127_cat"/>
</dbReference>
<dbReference type="SUPFAM" id="SSF48208">
    <property type="entry name" value="Six-hairpin glycosidases"/>
    <property type="match status" value="1"/>
</dbReference>
<evidence type="ECO:0000259" key="3">
    <source>
        <dbReference type="Pfam" id="PF20736"/>
    </source>
</evidence>
<name>A0A290Q4K3_9BACT</name>
<dbReference type="PANTHER" id="PTHR43465:SF1">
    <property type="entry name" value="NON-REDUCING END BETA-L-ARABINOFURANOSIDASE"/>
    <property type="match status" value="1"/>
</dbReference>
<keyword evidence="5" id="KW-0547">Nucleotide-binding</keyword>
<dbReference type="GO" id="GO:0005524">
    <property type="term" value="F:ATP binding"/>
    <property type="evidence" value="ECO:0007669"/>
    <property type="project" value="UniProtKB-KW"/>
</dbReference>
<dbReference type="PANTHER" id="PTHR43465">
    <property type="entry name" value="DUF1680 DOMAIN PROTEIN (AFU_ORTHOLOGUE AFUA_1G08910)"/>
    <property type="match status" value="1"/>
</dbReference>
<dbReference type="KEGG" id="vbh:CMV30_04845"/>
<evidence type="ECO:0000313" key="5">
    <source>
        <dbReference type="EMBL" id="ATC63333.1"/>
    </source>
</evidence>
<evidence type="ECO:0000256" key="1">
    <source>
        <dbReference type="SAM" id="SignalP"/>
    </source>
</evidence>
<reference evidence="5 6" key="1">
    <citation type="submission" date="2017-09" db="EMBL/GenBank/DDBJ databases">
        <title>Complete genome sequence of Verrucomicrobial strain HZ-65, isolated from freshwater.</title>
        <authorList>
            <person name="Choi A."/>
        </authorList>
    </citation>
    <scope>NUCLEOTIDE SEQUENCE [LARGE SCALE GENOMIC DNA]</scope>
    <source>
        <strain evidence="5 6">HZ-65</strain>
    </source>
</reference>
<dbReference type="InterPro" id="IPR008928">
    <property type="entry name" value="6-hairpin_glycosidase_sf"/>
</dbReference>
<feature type="domain" description="Non-reducing end beta-L-arabinofuranosidase-like GH127 middle" evidence="3">
    <location>
        <begin position="484"/>
        <end position="581"/>
    </location>
</feature>
<dbReference type="Pfam" id="PF20736">
    <property type="entry name" value="Glyco_hydro127M"/>
    <property type="match status" value="1"/>
</dbReference>
<evidence type="ECO:0000259" key="2">
    <source>
        <dbReference type="Pfam" id="PF07944"/>
    </source>
</evidence>
<keyword evidence="5" id="KW-0067">ATP-binding</keyword>
<dbReference type="OrthoDB" id="9757939at2"/>
<gene>
    <name evidence="5" type="ORF">CMV30_04845</name>
</gene>
<dbReference type="InterPro" id="IPR049046">
    <property type="entry name" value="Beta-AFase-like_GH127_middle"/>
</dbReference>
<feature type="signal peptide" evidence="1">
    <location>
        <begin position="1"/>
        <end position="34"/>
    </location>
</feature>
<dbReference type="Pfam" id="PF20737">
    <property type="entry name" value="Glyco_hydro127C"/>
    <property type="match status" value="1"/>
</dbReference>
<dbReference type="Pfam" id="PF07944">
    <property type="entry name" value="Beta-AFase-like_GH127_cat"/>
    <property type="match status" value="1"/>
</dbReference>
<evidence type="ECO:0000259" key="4">
    <source>
        <dbReference type="Pfam" id="PF20737"/>
    </source>
</evidence>
<dbReference type="Proteomes" id="UP000217265">
    <property type="component" value="Chromosome"/>
</dbReference>
<dbReference type="Gene3D" id="1.50.10.20">
    <property type="match status" value="1"/>
</dbReference>
<sequence length="705" mass="79429">MKNACPLLTRFRLHLSALPLVLAAFSSSATISHAAEKSLIDTTKSPHAAMYMTDLADVRWTTGLWAERFEACRTTMIPHMWSIFKDDYESHAWSNFLVAAGMGAGRDGKKQFHGPPFNDGDFLKWVEALVQVYAVTKDPAIDKQLDEIITVVAKAQREDGYLHTQKIIPQRQGLTGATAKEFEDREHFETYNMGHLITTACIHYRVTGKTNFLDCARKAADYIDNLCKTVPKDLAKNAICPSHYMAVIELYRVTREPRYLELGKQLIEIRSLFSGKEGSDQNQDRTAFRETFEAVGHAVRANYLYAGVADVVAEDGDKTLFKPLEKISEDIATQKLYITGMTGAIYDAASPDGAHHTLHPQIKTIHQAYGRDYQLPNITAYNETCATIGYGMWIWRMLTLTGDAQYADLFEQTLYNGILPGISLEGKHYFYVNPLRTDSEYKWPLRWSRTRQPNYKASFCCPPNIVRTIAEAHNYAYTLSENSLWVQLYAANTLDTKWTDGARIKLRQETDYPYDGAVKITIDEAPAKDIALKLRIPGWLHKEAATLKVNGTPVSATLKPGSFAEVKRTWKAGDVVTLDLAFKPVLLEANPLVEETVNQVTVKYGPLVYCLEAADLPKGVRLADVVLSLDPKHRQFTPKAEKIVNANLTTFTVPAFQLQRDEWKPDQLYREVGAATLKAIDVKFVPYFAWDNRGTGDMSVWVPVR</sequence>
<dbReference type="RefSeq" id="WP_096054965.1">
    <property type="nucleotide sequence ID" value="NZ_CP023344.1"/>
</dbReference>
<dbReference type="InterPro" id="IPR049049">
    <property type="entry name" value="Beta-AFase-like_GH127_C"/>
</dbReference>
<keyword evidence="1" id="KW-0732">Signal</keyword>